<keyword evidence="2" id="KW-1185">Reference proteome</keyword>
<organism evidence="1 2">
    <name type="scientific">Erysiphe neolycopersici</name>
    <dbReference type="NCBI Taxonomy" id="212602"/>
    <lineage>
        <taxon>Eukaryota</taxon>
        <taxon>Fungi</taxon>
        <taxon>Dikarya</taxon>
        <taxon>Ascomycota</taxon>
        <taxon>Pezizomycotina</taxon>
        <taxon>Leotiomycetes</taxon>
        <taxon>Erysiphales</taxon>
        <taxon>Erysiphaceae</taxon>
        <taxon>Erysiphe</taxon>
    </lineage>
</organism>
<evidence type="ECO:0000313" key="2">
    <source>
        <dbReference type="Proteomes" id="UP000286134"/>
    </source>
</evidence>
<dbReference type="Proteomes" id="UP000286134">
    <property type="component" value="Unassembled WGS sequence"/>
</dbReference>
<reference evidence="1 2" key="1">
    <citation type="journal article" date="2018" name="BMC Genomics">
        <title>Comparative genome analyses reveal sequence features reflecting distinct modes of host-adaptation between dicot and monocot powdery mildew.</title>
        <authorList>
            <person name="Wu Y."/>
            <person name="Ma X."/>
            <person name="Pan Z."/>
            <person name="Kale S.D."/>
            <person name="Song Y."/>
            <person name="King H."/>
            <person name="Zhang Q."/>
            <person name="Presley C."/>
            <person name="Deng X."/>
            <person name="Wei C.I."/>
            <person name="Xiao S."/>
        </authorList>
    </citation>
    <scope>NUCLEOTIDE SEQUENCE [LARGE SCALE GENOMIC DNA]</scope>
    <source>
        <strain evidence="1">UMSG2</strain>
    </source>
</reference>
<accession>A0A420HWE4</accession>
<evidence type="ECO:0000313" key="1">
    <source>
        <dbReference type="EMBL" id="RKF61737.1"/>
    </source>
</evidence>
<proteinExistence type="predicted"/>
<name>A0A420HWE4_9PEZI</name>
<dbReference type="AlphaFoldDB" id="A0A420HWE4"/>
<comment type="caution">
    <text evidence="1">The sequence shown here is derived from an EMBL/GenBank/DDBJ whole genome shotgun (WGS) entry which is preliminary data.</text>
</comment>
<protein>
    <submittedName>
        <fullName evidence="1">Uncharacterized protein</fullName>
    </submittedName>
</protein>
<dbReference type="EMBL" id="MCFK01003935">
    <property type="protein sequence ID" value="RKF61737.1"/>
    <property type="molecule type" value="Genomic_DNA"/>
</dbReference>
<gene>
    <name evidence="1" type="ORF">OnM2_039009</name>
</gene>
<sequence>MYSTGLLEIDEEEERERLHLYVQFIDKINHKYIYCFTLPPIIQLEDENHREFFRNHELWRASNSETFERHNASARYYTGKLLNSFNRELFDSIPWRIEADESKALPFTEASLFGYLLEGLDPVIYKTAKKILDLQPNLTRRESLDTLQQLFEENKESALAIRAHNQNLWFRRSSNRHSRRFSPRSPFRDSNNRNETCYICSGMNHHARNCKYRHIVRKYGERIPLQDKAKEQTR</sequence>